<evidence type="ECO:0000313" key="2">
    <source>
        <dbReference type="EMBL" id="GFH41424.1"/>
    </source>
</evidence>
<comment type="caution">
    <text evidence="2">The sequence shown here is derived from an EMBL/GenBank/DDBJ whole genome shotgun (WGS) entry which is preliminary data.</text>
</comment>
<dbReference type="EMBL" id="BLLH01000016">
    <property type="protein sequence ID" value="GFH41424.1"/>
    <property type="molecule type" value="Genomic_DNA"/>
</dbReference>
<protein>
    <submittedName>
        <fullName evidence="2">Uncharacterized protein</fullName>
    </submittedName>
</protein>
<evidence type="ECO:0000313" key="3">
    <source>
        <dbReference type="Proteomes" id="UP000475928"/>
    </source>
</evidence>
<name>A0A6A0BAL4_9LACT</name>
<accession>A0A6A0BAL4</accession>
<dbReference type="AlphaFoldDB" id="A0A6A0BAL4"/>
<keyword evidence="3" id="KW-1185">Reference proteome</keyword>
<feature type="coiled-coil region" evidence="1">
    <location>
        <begin position="247"/>
        <end position="300"/>
    </location>
</feature>
<keyword evidence="1" id="KW-0175">Coiled coil</keyword>
<dbReference type="Proteomes" id="UP000475928">
    <property type="component" value="Unassembled WGS sequence"/>
</dbReference>
<organism evidence="2 3">
    <name type="scientific">Pseudolactococcus insecticola</name>
    <dbReference type="NCBI Taxonomy" id="2709158"/>
    <lineage>
        <taxon>Bacteria</taxon>
        <taxon>Bacillati</taxon>
        <taxon>Bacillota</taxon>
        <taxon>Bacilli</taxon>
        <taxon>Lactobacillales</taxon>
        <taxon>Streptococcaceae</taxon>
        <taxon>Pseudolactococcus</taxon>
    </lineage>
</organism>
<dbReference type="RefSeq" id="WP_172357912.1">
    <property type="nucleotide sequence ID" value="NZ_BLLH01000016.1"/>
</dbReference>
<sequence>MTENKNETTQNNIFEIQLKNATEPVLIKDSIIKQLEATKNIVNEGLQQIATVKNLINQNDENSFDKIEEILESDSYQLLKENIQKAKKVKKIVDTARKDSKRFLKDYIKSFDDYLELRLNEYGVDKLQLLSNEDSSLKAEVLQKRKDMRVTALNKFFELTIANYAYQQKLPKPTLQIYLNKYPKFISGSKTYSENKAKDELTGFITGSLKVQQYILETLSEKGILESTAYNIWKNYLQELPEDAILVNQIENAKVEYQNAIKQEEIRLANEKQRLNDIAIQQAKQKEVLKAQQLKQAQQQQVLQQQANQIGIQLQSDSNDVLSLTLNELQSIGQQFNLQMLLAIKTEDTAINQLDATHFAVKRLLNVPESDMKNKTLQLLIKYYTALVL</sequence>
<gene>
    <name evidence="2" type="ORF">Hs20B_18220</name>
</gene>
<evidence type="ECO:0000256" key="1">
    <source>
        <dbReference type="SAM" id="Coils"/>
    </source>
</evidence>
<proteinExistence type="predicted"/>
<reference evidence="2 3" key="1">
    <citation type="submission" date="2020-02" db="EMBL/GenBank/DDBJ databases">
        <title>Draft genome sequence of Lactococcus sp. Hs20B0-1.</title>
        <authorList>
            <person name="Noda S."/>
            <person name="Yuki M."/>
            <person name="Ohkuma M."/>
        </authorList>
    </citation>
    <scope>NUCLEOTIDE SEQUENCE [LARGE SCALE GENOMIC DNA]</scope>
    <source>
        <strain evidence="2 3">Hs20B0-1</strain>
    </source>
</reference>